<sequence>MTVPVGPKKYKLADPFDGNSPKVLTNSDSVRIADQKLPEAVAIRTGGLSS</sequence>
<dbReference type="Proteomes" id="UP000318288">
    <property type="component" value="Unassembled WGS sequence"/>
</dbReference>
<keyword evidence="2" id="KW-1185">Reference proteome</keyword>
<proteinExistence type="predicted"/>
<protein>
    <submittedName>
        <fullName evidence="1">Uncharacterized protein</fullName>
    </submittedName>
</protein>
<accession>A0A5C6F7L6</accession>
<organism evidence="1 2">
    <name type="scientific">Rubripirellula tenax</name>
    <dbReference type="NCBI Taxonomy" id="2528015"/>
    <lineage>
        <taxon>Bacteria</taxon>
        <taxon>Pseudomonadati</taxon>
        <taxon>Planctomycetota</taxon>
        <taxon>Planctomycetia</taxon>
        <taxon>Pirellulales</taxon>
        <taxon>Pirellulaceae</taxon>
        <taxon>Rubripirellula</taxon>
    </lineage>
</organism>
<comment type="caution">
    <text evidence="1">The sequence shown here is derived from an EMBL/GenBank/DDBJ whole genome shotgun (WGS) entry which is preliminary data.</text>
</comment>
<dbReference type="EMBL" id="SJPW01000003">
    <property type="protein sequence ID" value="TWU56447.1"/>
    <property type="molecule type" value="Genomic_DNA"/>
</dbReference>
<name>A0A5C6F7L6_9BACT</name>
<reference evidence="1 2" key="1">
    <citation type="submission" date="2019-02" db="EMBL/GenBank/DDBJ databases">
        <title>Deep-cultivation of Planctomycetes and their phenomic and genomic characterization uncovers novel biology.</title>
        <authorList>
            <person name="Wiegand S."/>
            <person name="Jogler M."/>
            <person name="Boedeker C."/>
            <person name="Pinto D."/>
            <person name="Vollmers J."/>
            <person name="Rivas-Marin E."/>
            <person name="Kohn T."/>
            <person name="Peeters S.H."/>
            <person name="Heuer A."/>
            <person name="Rast P."/>
            <person name="Oberbeckmann S."/>
            <person name="Bunk B."/>
            <person name="Jeske O."/>
            <person name="Meyerdierks A."/>
            <person name="Storesund J.E."/>
            <person name="Kallscheuer N."/>
            <person name="Luecker S."/>
            <person name="Lage O.M."/>
            <person name="Pohl T."/>
            <person name="Merkel B.J."/>
            <person name="Hornburger P."/>
            <person name="Mueller R.-W."/>
            <person name="Bruemmer F."/>
            <person name="Labrenz M."/>
            <person name="Spormann A.M."/>
            <person name="Op Den Camp H."/>
            <person name="Overmann J."/>
            <person name="Amann R."/>
            <person name="Jetten M.S.M."/>
            <person name="Mascher T."/>
            <person name="Medema M.H."/>
            <person name="Devos D.P."/>
            <person name="Kaster A.-K."/>
            <person name="Ovreas L."/>
            <person name="Rohde M."/>
            <person name="Galperin M.Y."/>
            <person name="Jogler C."/>
        </authorList>
    </citation>
    <scope>NUCLEOTIDE SEQUENCE [LARGE SCALE GENOMIC DNA]</scope>
    <source>
        <strain evidence="1 2">Poly51</strain>
    </source>
</reference>
<dbReference type="AlphaFoldDB" id="A0A5C6F7L6"/>
<gene>
    <name evidence="1" type="ORF">Poly51_23580</name>
</gene>
<evidence type="ECO:0000313" key="1">
    <source>
        <dbReference type="EMBL" id="TWU56447.1"/>
    </source>
</evidence>
<evidence type="ECO:0000313" key="2">
    <source>
        <dbReference type="Proteomes" id="UP000318288"/>
    </source>
</evidence>